<protein>
    <recommendedName>
        <fullName evidence="1">Spore coat protein U/FanG domain-containing protein</fullName>
    </recommendedName>
</protein>
<reference evidence="2 3" key="1">
    <citation type="submission" date="2017-07" db="EMBL/GenBank/DDBJ databases">
        <title>Niveispirillum cyanobacteriorum sp. nov., isolated from cyanobacterial aggregates in a eutrophic lake.</title>
        <authorList>
            <person name="Cai H."/>
        </authorList>
    </citation>
    <scope>NUCLEOTIDE SEQUENCE [LARGE SCALE GENOMIC DNA]</scope>
    <source>
        <strain evidence="3">TH1-14</strain>
    </source>
</reference>
<dbReference type="AlphaFoldDB" id="A0A255Z817"/>
<keyword evidence="3" id="KW-1185">Reference proteome</keyword>
<sequence>MQFFQQNTLAKVGLSPVFSIHSGGTSIAQFGMGGTIRPKGQKAIEPRLLSMSHLLRPFLAVLAILGAVSPANAVNSVPIKGTVETNCTVQVSQTSTNSIDLVRGTSRLNVARVREHCNLGNGFKISITSANAGSLMDAAGNKVPYTISYDNSGVRSLAAGVVLTRTSPALVVTTKNFTVTVPAKADAIAGSYADTITISIAAR</sequence>
<name>A0A255Z817_9PROT</name>
<evidence type="ECO:0000313" key="2">
    <source>
        <dbReference type="EMBL" id="OYQ37703.1"/>
    </source>
</evidence>
<feature type="domain" description="Spore coat protein U/FanG" evidence="1">
    <location>
        <begin position="77"/>
        <end position="198"/>
    </location>
</feature>
<proteinExistence type="predicted"/>
<accession>A0A255Z817</accession>
<comment type="caution">
    <text evidence="2">The sequence shown here is derived from an EMBL/GenBank/DDBJ whole genome shotgun (WGS) entry which is preliminary data.</text>
</comment>
<evidence type="ECO:0000313" key="3">
    <source>
        <dbReference type="Proteomes" id="UP000216998"/>
    </source>
</evidence>
<organism evidence="2 3">
    <name type="scientific">Niveispirillum lacus</name>
    <dbReference type="NCBI Taxonomy" id="1981099"/>
    <lineage>
        <taxon>Bacteria</taxon>
        <taxon>Pseudomonadati</taxon>
        <taxon>Pseudomonadota</taxon>
        <taxon>Alphaproteobacteria</taxon>
        <taxon>Rhodospirillales</taxon>
        <taxon>Azospirillaceae</taxon>
        <taxon>Niveispirillum</taxon>
    </lineage>
</organism>
<dbReference type="Proteomes" id="UP000216998">
    <property type="component" value="Unassembled WGS sequence"/>
</dbReference>
<gene>
    <name evidence="2" type="ORF">CHU95_00620</name>
</gene>
<dbReference type="EMBL" id="NOXU01000011">
    <property type="protein sequence ID" value="OYQ37703.1"/>
    <property type="molecule type" value="Genomic_DNA"/>
</dbReference>
<evidence type="ECO:0000259" key="1">
    <source>
        <dbReference type="Pfam" id="PF05229"/>
    </source>
</evidence>
<dbReference type="Pfam" id="PF05229">
    <property type="entry name" value="SCPU"/>
    <property type="match status" value="1"/>
</dbReference>
<dbReference type="InterPro" id="IPR007893">
    <property type="entry name" value="Spore_coat_U/FanG"/>
</dbReference>